<dbReference type="InterPro" id="IPR050641">
    <property type="entry name" value="RIFMO-like"/>
</dbReference>
<evidence type="ECO:0000313" key="7">
    <source>
        <dbReference type="EMBL" id="KAF2418782.1"/>
    </source>
</evidence>
<dbReference type="OrthoDB" id="1716816at2759"/>
<dbReference type="SUPFAM" id="SSF54373">
    <property type="entry name" value="FAD-linked reductases, C-terminal domain"/>
    <property type="match status" value="1"/>
</dbReference>
<proteinExistence type="inferred from homology"/>
<dbReference type="SUPFAM" id="SSF51905">
    <property type="entry name" value="FAD/NAD(P)-binding domain"/>
    <property type="match status" value="1"/>
</dbReference>
<dbReference type="SUPFAM" id="SSF52833">
    <property type="entry name" value="Thioredoxin-like"/>
    <property type="match status" value="1"/>
</dbReference>
<evidence type="ECO:0000313" key="8">
    <source>
        <dbReference type="Proteomes" id="UP000800235"/>
    </source>
</evidence>
<evidence type="ECO:0000256" key="2">
    <source>
        <dbReference type="ARBA" id="ARBA00022630"/>
    </source>
</evidence>
<organism evidence="7 8">
    <name type="scientific">Tothia fuscella</name>
    <dbReference type="NCBI Taxonomy" id="1048955"/>
    <lineage>
        <taxon>Eukaryota</taxon>
        <taxon>Fungi</taxon>
        <taxon>Dikarya</taxon>
        <taxon>Ascomycota</taxon>
        <taxon>Pezizomycotina</taxon>
        <taxon>Dothideomycetes</taxon>
        <taxon>Pleosporomycetidae</taxon>
        <taxon>Venturiales</taxon>
        <taxon>Cylindrosympodiaceae</taxon>
        <taxon>Tothia</taxon>
    </lineage>
</organism>
<dbReference type="PANTHER" id="PTHR43004:SF10">
    <property type="entry name" value="2-MONOOXYGENASE, PUTATIVE (AFU_ORTHOLOGUE AFUA_6G11480)-RELATED"/>
    <property type="match status" value="1"/>
</dbReference>
<dbReference type="InterPro" id="IPR038220">
    <property type="entry name" value="PHOX_C_sf"/>
</dbReference>
<evidence type="ECO:0000259" key="6">
    <source>
        <dbReference type="Pfam" id="PF07976"/>
    </source>
</evidence>
<dbReference type="Gene3D" id="3.50.50.60">
    <property type="entry name" value="FAD/NAD(P)-binding domain"/>
    <property type="match status" value="1"/>
</dbReference>
<protein>
    <submittedName>
        <fullName evidence="7">Phenol 2-monooxygenase</fullName>
    </submittedName>
</protein>
<dbReference type="NCBIfam" id="NF006144">
    <property type="entry name" value="PRK08294.1"/>
    <property type="match status" value="1"/>
</dbReference>
<dbReference type="PANTHER" id="PTHR43004">
    <property type="entry name" value="TRK SYSTEM POTASSIUM UPTAKE PROTEIN"/>
    <property type="match status" value="1"/>
</dbReference>
<gene>
    <name evidence="7" type="ORF">EJ08DRAFT_599236</name>
</gene>
<dbReference type="AlphaFoldDB" id="A0A9P4NFQ1"/>
<comment type="similarity">
    <text evidence="1">Belongs to the PheA/TfdB FAD monooxygenase family.</text>
</comment>
<evidence type="ECO:0000256" key="4">
    <source>
        <dbReference type="ARBA" id="ARBA00023002"/>
    </source>
</evidence>
<dbReference type="InterPro" id="IPR036249">
    <property type="entry name" value="Thioredoxin-like_sf"/>
</dbReference>
<sequence length="604" mass="66979">MATETDVLICGSGSAGLCAAVWLARLGIKFIVLEKSDGPLRIGQADGIQCRTVEVFESFDLDGELIKNAYWVNEVCFWSAEKDQNSGTENRERITRTGRTADVKSGISWKPHVIMSQAHLNALLLGDVKKYSGQDVEYGVSVKNVSLDSSTVEDPHAISATVTAEKDGTEVIYKAKYILGCDGAHSIVRKSLGYKMVGDTSDAVWGVMDVYPETDFPDIRKKVTIRSKAGNLLIIPREGGSMVRLYLELPHGTVAKSVQLEDLQNTAKQILSQYKLDIKHTYWWSAYTIGQRLADHFSKDNRIFLTGDSCHTHSPKAGQGMNLSLQDGYNIGWKLAAVLKGQSSPRLLRTYNLEREKTAADLIAFDREFTKLFSSAANREVRNAAQTFTEFFIKSGRYTAGITTAYDDSMITNGKESRQDLAKNIIVGMRFNSAQVVRFCDARAMQIAKALQSNGRWRVVVFGGDILDSHGRQRLIKFSKELESSELFRRHMELISYPSDIHVEALLVLHGSRVALDEVVMVGEVMIPKVFSAPDGDLGLPDLNKVFIDDESYNYGHGHAYETLGVDPKEGAVVVVRPDQYVSMVTSLHDSTGVLDFFKSVDSI</sequence>
<keyword evidence="4" id="KW-0560">Oxidoreductase</keyword>
<reference evidence="7" key="1">
    <citation type="journal article" date="2020" name="Stud. Mycol.">
        <title>101 Dothideomycetes genomes: a test case for predicting lifestyles and emergence of pathogens.</title>
        <authorList>
            <person name="Haridas S."/>
            <person name="Albert R."/>
            <person name="Binder M."/>
            <person name="Bloem J."/>
            <person name="Labutti K."/>
            <person name="Salamov A."/>
            <person name="Andreopoulos B."/>
            <person name="Baker S."/>
            <person name="Barry K."/>
            <person name="Bills G."/>
            <person name="Bluhm B."/>
            <person name="Cannon C."/>
            <person name="Castanera R."/>
            <person name="Culley D."/>
            <person name="Daum C."/>
            <person name="Ezra D."/>
            <person name="Gonzalez J."/>
            <person name="Henrissat B."/>
            <person name="Kuo A."/>
            <person name="Liang C."/>
            <person name="Lipzen A."/>
            <person name="Lutzoni F."/>
            <person name="Magnuson J."/>
            <person name="Mondo S."/>
            <person name="Nolan M."/>
            <person name="Ohm R."/>
            <person name="Pangilinan J."/>
            <person name="Park H.-J."/>
            <person name="Ramirez L."/>
            <person name="Alfaro M."/>
            <person name="Sun H."/>
            <person name="Tritt A."/>
            <person name="Yoshinaga Y."/>
            <person name="Zwiers L.-H."/>
            <person name="Turgeon B."/>
            <person name="Goodwin S."/>
            <person name="Spatafora J."/>
            <person name="Crous P."/>
            <person name="Grigoriev I."/>
        </authorList>
    </citation>
    <scope>NUCLEOTIDE SEQUENCE</scope>
    <source>
        <strain evidence="7">CBS 130266</strain>
    </source>
</reference>
<dbReference type="Proteomes" id="UP000800235">
    <property type="component" value="Unassembled WGS sequence"/>
</dbReference>
<dbReference type="CDD" id="cd02979">
    <property type="entry name" value="PHOX_C"/>
    <property type="match status" value="1"/>
</dbReference>
<evidence type="ECO:0000256" key="1">
    <source>
        <dbReference type="ARBA" id="ARBA00007801"/>
    </source>
</evidence>
<dbReference type="GO" id="GO:0071949">
    <property type="term" value="F:FAD binding"/>
    <property type="evidence" value="ECO:0007669"/>
    <property type="project" value="InterPro"/>
</dbReference>
<dbReference type="PRINTS" id="PR00420">
    <property type="entry name" value="RNGMNOXGNASE"/>
</dbReference>
<dbReference type="Pfam" id="PF01494">
    <property type="entry name" value="FAD_binding_3"/>
    <property type="match status" value="1"/>
</dbReference>
<dbReference type="InterPro" id="IPR036188">
    <property type="entry name" value="FAD/NAD-bd_sf"/>
</dbReference>
<dbReference type="Gene3D" id="3.40.30.20">
    <property type="match status" value="1"/>
</dbReference>
<name>A0A9P4NFQ1_9PEZI</name>
<dbReference type="Pfam" id="PF07976">
    <property type="entry name" value="Phe_hydrox_dim"/>
    <property type="match status" value="1"/>
</dbReference>
<dbReference type="Gene3D" id="3.30.9.10">
    <property type="entry name" value="D-Amino Acid Oxidase, subunit A, domain 2"/>
    <property type="match status" value="1"/>
</dbReference>
<dbReference type="EMBL" id="MU007124">
    <property type="protein sequence ID" value="KAF2418782.1"/>
    <property type="molecule type" value="Genomic_DNA"/>
</dbReference>
<evidence type="ECO:0000256" key="3">
    <source>
        <dbReference type="ARBA" id="ARBA00022827"/>
    </source>
</evidence>
<dbReference type="InterPro" id="IPR012941">
    <property type="entry name" value="Phe_hydrox_C_dim_dom"/>
</dbReference>
<keyword evidence="8" id="KW-1185">Reference proteome</keyword>
<feature type="domain" description="FAD-binding" evidence="5">
    <location>
        <begin position="4"/>
        <end position="365"/>
    </location>
</feature>
<accession>A0A9P4NFQ1</accession>
<evidence type="ECO:0000259" key="5">
    <source>
        <dbReference type="Pfam" id="PF01494"/>
    </source>
</evidence>
<dbReference type="GO" id="GO:0016709">
    <property type="term" value="F:oxidoreductase activity, acting on paired donors, with incorporation or reduction of molecular oxygen, NAD(P)H as one donor, and incorporation of one atom of oxygen"/>
    <property type="evidence" value="ECO:0007669"/>
    <property type="project" value="UniProtKB-ARBA"/>
</dbReference>
<dbReference type="InterPro" id="IPR002938">
    <property type="entry name" value="FAD-bd"/>
</dbReference>
<keyword evidence="2" id="KW-0285">Flavoprotein</keyword>
<keyword evidence="3" id="KW-0274">FAD</keyword>
<feature type="domain" description="Phenol hydroxylase-like C-terminal dimerisation" evidence="6">
    <location>
        <begin position="405"/>
        <end position="601"/>
    </location>
</feature>
<comment type="caution">
    <text evidence="7">The sequence shown here is derived from an EMBL/GenBank/DDBJ whole genome shotgun (WGS) entry which is preliminary data.</text>
</comment>